<evidence type="ECO:0000313" key="3">
    <source>
        <dbReference type="Proteomes" id="UP001238163"/>
    </source>
</evidence>
<keyword evidence="1" id="KW-0732">Signal</keyword>
<feature type="chain" id="PRO_5042236791" evidence="1">
    <location>
        <begin position="20"/>
        <end position="257"/>
    </location>
</feature>
<protein>
    <submittedName>
        <fullName evidence="2">Uncharacterized protein</fullName>
    </submittedName>
</protein>
<proteinExistence type="predicted"/>
<feature type="signal peptide" evidence="1">
    <location>
        <begin position="1"/>
        <end position="19"/>
    </location>
</feature>
<sequence length="257" mass="26983">MKRICMMTMGMALIGTLLAEPQAEKQVLTQAGEFSTLWLPSSSLMVGAVVEANGAARMAAQLPKEESATAYGFAAAGITKEQGSFCLGVLMTDLKVALQANDQVRTTAAIDALVTGLQQLKASEPLLRATLQLGAAHHAGMGTDALRRLGLPVIEPFIEAFVEQEGLVVHLRLGEWVESVRLALASADESKPAAATLLLTQMNPAAFFLSALQNAGLPAGGKAALETLKALANEPKLSNAHITQARTAVEQIALAMR</sequence>
<comment type="caution">
    <text evidence="2">The sequence shown here is derived from an EMBL/GenBank/DDBJ whole genome shotgun (WGS) entry which is preliminary data.</text>
</comment>
<reference evidence="2" key="1">
    <citation type="submission" date="2023-07" db="EMBL/GenBank/DDBJ databases">
        <title>Genomic Encyclopedia of Type Strains, Phase IV (KMG-IV): sequencing the most valuable type-strain genomes for metagenomic binning, comparative biology and taxonomic classification.</title>
        <authorList>
            <person name="Goeker M."/>
        </authorList>
    </citation>
    <scope>NUCLEOTIDE SEQUENCE</scope>
    <source>
        <strain evidence="2">DSM 24202</strain>
    </source>
</reference>
<name>A0AAE4AQM0_9BACT</name>
<keyword evidence="3" id="KW-1185">Reference proteome</keyword>
<dbReference type="Proteomes" id="UP001238163">
    <property type="component" value="Unassembled WGS sequence"/>
</dbReference>
<dbReference type="EMBL" id="JAUSVL010000001">
    <property type="protein sequence ID" value="MDQ0290547.1"/>
    <property type="molecule type" value="Genomic_DNA"/>
</dbReference>
<gene>
    <name evidence="2" type="ORF">J3R75_002654</name>
</gene>
<accession>A0AAE4AQM0</accession>
<dbReference type="RefSeq" id="WP_307262133.1">
    <property type="nucleotide sequence ID" value="NZ_JAUSVL010000001.1"/>
</dbReference>
<evidence type="ECO:0000256" key="1">
    <source>
        <dbReference type="SAM" id="SignalP"/>
    </source>
</evidence>
<dbReference type="AlphaFoldDB" id="A0AAE4AQM0"/>
<evidence type="ECO:0000313" key="2">
    <source>
        <dbReference type="EMBL" id="MDQ0290547.1"/>
    </source>
</evidence>
<organism evidence="2 3">
    <name type="scientific">Oligosphaera ethanolica</name>
    <dbReference type="NCBI Taxonomy" id="760260"/>
    <lineage>
        <taxon>Bacteria</taxon>
        <taxon>Pseudomonadati</taxon>
        <taxon>Lentisphaerota</taxon>
        <taxon>Oligosphaeria</taxon>
        <taxon>Oligosphaerales</taxon>
        <taxon>Oligosphaeraceae</taxon>
        <taxon>Oligosphaera</taxon>
    </lineage>
</organism>